<evidence type="ECO:0000256" key="1">
    <source>
        <dbReference type="SAM" id="MobiDB-lite"/>
    </source>
</evidence>
<evidence type="ECO:0000313" key="3">
    <source>
        <dbReference type="Proteomes" id="UP000188532"/>
    </source>
</evidence>
<feature type="region of interest" description="Disordered" evidence="1">
    <location>
        <begin position="36"/>
        <end position="153"/>
    </location>
</feature>
<name>A0A1V3W8J7_MYCKA</name>
<dbReference type="AlphaFoldDB" id="A0A1V3W8J7"/>
<dbReference type="EMBL" id="MVBN01000021">
    <property type="protein sequence ID" value="OOK63294.1"/>
    <property type="molecule type" value="Genomic_DNA"/>
</dbReference>
<gene>
    <name evidence="2" type="ORF">BZL29_8569</name>
</gene>
<accession>A0A1V3W8J7</accession>
<evidence type="ECO:0000313" key="2">
    <source>
        <dbReference type="EMBL" id="OOK63294.1"/>
    </source>
</evidence>
<feature type="compositionally biased region" description="Basic and acidic residues" evidence="1">
    <location>
        <begin position="80"/>
        <end position="91"/>
    </location>
</feature>
<comment type="caution">
    <text evidence="2">The sequence shown here is derived from an EMBL/GenBank/DDBJ whole genome shotgun (WGS) entry which is preliminary data.</text>
</comment>
<feature type="compositionally biased region" description="Basic and acidic residues" evidence="1">
    <location>
        <begin position="98"/>
        <end position="107"/>
    </location>
</feature>
<organism evidence="2 3">
    <name type="scientific">Mycobacterium kansasii</name>
    <dbReference type="NCBI Taxonomy" id="1768"/>
    <lineage>
        <taxon>Bacteria</taxon>
        <taxon>Bacillati</taxon>
        <taxon>Actinomycetota</taxon>
        <taxon>Actinomycetes</taxon>
        <taxon>Mycobacteriales</taxon>
        <taxon>Mycobacteriaceae</taxon>
        <taxon>Mycobacterium</taxon>
    </lineage>
</organism>
<sequence>MRSQRRPPPPGLARRCGGLSRAALRNPAYGAAAAVIAARPDPARPAPPGRGHRRKRLAADSNSPPNRPRPPRPKASRRPGTAEHPQRIDLRRQHREIRHLTSMDRHQASATPGNARTLRRRHASPAGFARTARTGMRECEKKPFRSNTQRGPRWPSKRLVDSLVGWTEWPVRLLAARRVAGACRGNVRRARPARHHRARHRRRCRHSLRQPVSPFLLQGGDGRRAAARVPRLAVQSLPRNRGHRAQSAGTAQGLFMASFEAIEHRHAQVVIYQDEAQRLSSQPRFSYLEDRNKQQRKMWVEVLKQGIAEATSGPTRCRLGLPLHPGHHLGVGALVSAGGPLTASRWV</sequence>
<dbReference type="Proteomes" id="UP000188532">
    <property type="component" value="Unassembled WGS sequence"/>
</dbReference>
<reference evidence="2 3" key="1">
    <citation type="submission" date="2017-02" db="EMBL/GenBank/DDBJ databases">
        <title>Complete genome sequences of Mycobacterium kansasii strains isolated from rhesus macaques.</title>
        <authorList>
            <person name="Panda A."/>
            <person name="Nagaraj S."/>
            <person name="Zhao X."/>
            <person name="Tettelin H."/>
            <person name="Detolla L.J."/>
        </authorList>
    </citation>
    <scope>NUCLEOTIDE SEQUENCE [LARGE SCALE GENOMIC DNA]</scope>
    <source>
        <strain evidence="2 3">11-3469</strain>
    </source>
</reference>
<dbReference type="Gene3D" id="1.10.357.10">
    <property type="entry name" value="Tetracycline Repressor, domain 2"/>
    <property type="match status" value="1"/>
</dbReference>
<protein>
    <submittedName>
        <fullName evidence="2">HTH-type transcriptional repressor KstR2 domain protein</fullName>
    </submittedName>
</protein>
<proteinExistence type="predicted"/>